<evidence type="ECO:0000313" key="4">
    <source>
        <dbReference type="Proteomes" id="UP000324705"/>
    </source>
</evidence>
<dbReference type="PANTHER" id="PTHR10353">
    <property type="entry name" value="GLYCOSYL HYDROLASE"/>
    <property type="match status" value="1"/>
</dbReference>
<keyword evidence="4" id="KW-1185">Reference proteome</keyword>
<accession>A0A9R0VPX5</accession>
<evidence type="ECO:0000256" key="2">
    <source>
        <dbReference type="RuleBase" id="RU003690"/>
    </source>
</evidence>
<comment type="similarity">
    <text evidence="1 2">Belongs to the glycosyl hydrolase 1 family.</text>
</comment>
<dbReference type="InterPro" id="IPR001360">
    <property type="entry name" value="Glyco_hydro_1"/>
</dbReference>
<proteinExistence type="inferred from homology"/>
<dbReference type="PANTHER" id="PTHR10353:SF310">
    <property type="entry name" value="BETA-GLUCOSIDASE 42"/>
    <property type="match status" value="1"/>
</dbReference>
<protein>
    <recommendedName>
        <fullName evidence="5">4-hydroxy-7-methoxy-3-oxo-3,4-dihydro-2H-1,4-benzoxazin-2-yl glucosidebeta-D-glucosidase</fullName>
    </recommendedName>
</protein>
<name>A0A9R0VPX5_TRITD</name>
<organism evidence="3 4">
    <name type="scientific">Triticum turgidum subsp. durum</name>
    <name type="common">Durum wheat</name>
    <name type="synonym">Triticum durum</name>
    <dbReference type="NCBI Taxonomy" id="4567"/>
    <lineage>
        <taxon>Eukaryota</taxon>
        <taxon>Viridiplantae</taxon>
        <taxon>Streptophyta</taxon>
        <taxon>Embryophyta</taxon>
        <taxon>Tracheophyta</taxon>
        <taxon>Spermatophyta</taxon>
        <taxon>Magnoliopsida</taxon>
        <taxon>Liliopsida</taxon>
        <taxon>Poales</taxon>
        <taxon>Poaceae</taxon>
        <taxon>BOP clade</taxon>
        <taxon>Pooideae</taxon>
        <taxon>Triticodae</taxon>
        <taxon>Triticeae</taxon>
        <taxon>Triticinae</taxon>
        <taxon>Triticum</taxon>
    </lineage>
</organism>
<dbReference type="InterPro" id="IPR017853">
    <property type="entry name" value="GH"/>
</dbReference>
<evidence type="ECO:0000256" key="1">
    <source>
        <dbReference type="ARBA" id="ARBA00010838"/>
    </source>
</evidence>
<dbReference type="GO" id="GO:0005975">
    <property type="term" value="P:carbohydrate metabolic process"/>
    <property type="evidence" value="ECO:0007669"/>
    <property type="project" value="InterPro"/>
</dbReference>
<dbReference type="SUPFAM" id="SSF51445">
    <property type="entry name" value="(Trans)glycosidases"/>
    <property type="match status" value="1"/>
</dbReference>
<dbReference type="Proteomes" id="UP000324705">
    <property type="component" value="Chromosome 3A"/>
</dbReference>
<dbReference type="Gene3D" id="3.20.20.80">
    <property type="entry name" value="Glycosidases"/>
    <property type="match status" value="3"/>
</dbReference>
<reference evidence="3 4" key="1">
    <citation type="submission" date="2017-09" db="EMBL/GenBank/DDBJ databases">
        <authorList>
            <consortium name="International Durum Wheat Genome Sequencing Consortium (IDWGSC)"/>
            <person name="Milanesi L."/>
        </authorList>
    </citation>
    <scope>NUCLEOTIDE SEQUENCE [LARGE SCALE GENOMIC DNA]</scope>
    <source>
        <strain evidence="4">cv. Svevo</strain>
    </source>
</reference>
<evidence type="ECO:0000313" key="3">
    <source>
        <dbReference type="EMBL" id="VAH66979.1"/>
    </source>
</evidence>
<dbReference type="Gramene" id="TRITD3Av1G232690.4">
    <property type="protein sequence ID" value="TRITD3Av1G232690.4"/>
    <property type="gene ID" value="TRITD3Av1G232690"/>
</dbReference>
<dbReference type="Pfam" id="PF00232">
    <property type="entry name" value="Glyco_hydro_1"/>
    <property type="match status" value="3"/>
</dbReference>
<sequence length="324" mass="37292">MAKLGFGAYRFSISWSRIFPDGLGTAINEQGVAFYNNLIDFMIEKGIQPYATLYHWDLPHNLQKTMGGWLSDKIVEYFALYAEACFANFGDRVKHWITINEPIQTCINAYAAKQGGQVGFVIDCEWAEPMSDKMEDQAAAARRIDFQLGWFLDPIYFGDYPESMRQRVGEYLPKFSEKDRELMRNKIDFIGLNHYTTRIIGNRPNPQPQEIHFYQVEQIERSGMDDEDDPSAPVDQFLNDTKRVNFFKGYVGAVAQAIKDGADVRGYFAWSFVDNFEWAMGFTKRFGIVYVDYKNGLSRRPKASAMWFSRFLNGEAADSKPDTN</sequence>
<evidence type="ECO:0008006" key="5">
    <source>
        <dbReference type="Google" id="ProtNLM"/>
    </source>
</evidence>
<gene>
    <name evidence="3" type="ORF">TRITD_3Av1G232690</name>
</gene>
<dbReference type="PRINTS" id="PR00131">
    <property type="entry name" value="GLHYDRLASE1"/>
</dbReference>
<dbReference type="GO" id="GO:0008422">
    <property type="term" value="F:beta-glucosidase activity"/>
    <property type="evidence" value="ECO:0007669"/>
    <property type="project" value="TreeGrafter"/>
</dbReference>
<dbReference type="AlphaFoldDB" id="A0A9R0VPX5"/>
<dbReference type="EMBL" id="LT934115">
    <property type="protein sequence ID" value="VAH66979.1"/>
    <property type="molecule type" value="Genomic_DNA"/>
</dbReference>